<dbReference type="PANTHER" id="PTHR32120:SF11">
    <property type="entry name" value="SMALL RIBOSOMAL SUBUNIT BIOGENESIS GTPASE RSGA 1, MITOCHONDRIAL-RELATED"/>
    <property type="match status" value="1"/>
</dbReference>
<evidence type="ECO:0000256" key="5">
    <source>
        <dbReference type="ARBA" id="ARBA00022741"/>
    </source>
</evidence>
<evidence type="ECO:0000256" key="8">
    <source>
        <dbReference type="ARBA" id="ARBA00022884"/>
    </source>
</evidence>
<dbReference type="PROSITE" id="PS51721">
    <property type="entry name" value="G_CP"/>
    <property type="match status" value="1"/>
</dbReference>
<evidence type="ECO:0000256" key="6">
    <source>
        <dbReference type="ARBA" id="ARBA00022801"/>
    </source>
</evidence>
<dbReference type="InterPro" id="IPR010914">
    <property type="entry name" value="RsgA_GTPase_dom"/>
</dbReference>
<comment type="function">
    <text evidence="10">One of several proteins that assist in the late maturation steps of the functional core of the 30S ribosomal subunit. Helps release RbfA from mature subunits. May play a role in the assembly of ribosomal proteins into the subunit. Circularly permuted GTPase that catalyzes slow GTP hydrolysis, GTPase activity is stimulated by the 30S ribosomal subunit.</text>
</comment>
<feature type="binding site" evidence="10">
    <location>
        <begin position="160"/>
        <end position="168"/>
    </location>
    <ligand>
        <name>GTP</name>
        <dbReference type="ChEBI" id="CHEBI:37565"/>
    </ligand>
</feature>
<dbReference type="Pfam" id="PF16745">
    <property type="entry name" value="RsgA_N"/>
    <property type="match status" value="1"/>
</dbReference>
<organism evidence="13 14">
    <name type="scientific">Ruthenibacterium intestinale</name>
    <dbReference type="NCBI Taxonomy" id="3133163"/>
    <lineage>
        <taxon>Bacteria</taxon>
        <taxon>Bacillati</taxon>
        <taxon>Bacillota</taxon>
        <taxon>Clostridia</taxon>
        <taxon>Eubacteriales</taxon>
        <taxon>Oscillospiraceae</taxon>
        <taxon>Ruthenibacterium</taxon>
    </lineage>
</organism>
<feature type="binding site" evidence="10">
    <location>
        <position position="249"/>
    </location>
    <ligand>
        <name>Zn(2+)</name>
        <dbReference type="ChEBI" id="CHEBI:29105"/>
    </ligand>
</feature>
<keyword evidence="7 10" id="KW-0862">Zinc</keyword>
<feature type="binding site" evidence="10">
    <location>
        <begin position="112"/>
        <end position="115"/>
    </location>
    <ligand>
        <name>GTP</name>
        <dbReference type="ChEBI" id="CHEBI:37565"/>
    </ligand>
</feature>
<evidence type="ECO:0000256" key="2">
    <source>
        <dbReference type="ARBA" id="ARBA00022517"/>
    </source>
</evidence>
<evidence type="ECO:0000259" key="12">
    <source>
        <dbReference type="PROSITE" id="PS51721"/>
    </source>
</evidence>
<dbReference type="CDD" id="cd01854">
    <property type="entry name" value="YjeQ_EngC"/>
    <property type="match status" value="1"/>
</dbReference>
<keyword evidence="5 10" id="KW-0547">Nucleotide-binding</keyword>
<feature type="binding site" evidence="10">
    <location>
        <position position="244"/>
    </location>
    <ligand>
        <name>Zn(2+)</name>
        <dbReference type="ChEBI" id="CHEBI:29105"/>
    </ligand>
</feature>
<keyword evidence="6 10" id="KW-0378">Hydrolase</keyword>
<dbReference type="InterPro" id="IPR030378">
    <property type="entry name" value="G_CP_dom"/>
</dbReference>
<evidence type="ECO:0000313" key="14">
    <source>
        <dbReference type="Proteomes" id="UP001477672"/>
    </source>
</evidence>
<keyword evidence="8 10" id="KW-0694">RNA-binding</keyword>
<dbReference type="CDD" id="cd04466">
    <property type="entry name" value="S1_YloQ_GTPase"/>
    <property type="match status" value="1"/>
</dbReference>
<proteinExistence type="inferred from homology"/>
<keyword evidence="14" id="KW-1185">Reference proteome</keyword>
<sequence>MILENYIVKGIGGFYYVHTSEGVVECKPKGIFRKKKITPVAGDCVRLEKQADAWVISEILPRKNVFVRPPIANVDQFFIVASTVQPVPSTLVIDKLTAIAVDRNVQPILLITKSDLESASGLASCYEHSQIPVLCVNAMDGTGMDALREMLSGKLSVFCGNSGVGKSTLLSALLPDHSLETGEISRKLGRGRHTTREVQLYECCDGLVADTPGFASLDMERAAAIPKENLQFAFPDIARYFGECQFTGCSHLVEKGCAVRRALEQGELDKTRYESYVALYQEAKQRDDWQR</sequence>
<dbReference type="HAMAP" id="MF_01820">
    <property type="entry name" value="GTPase_RsgA"/>
    <property type="match status" value="1"/>
</dbReference>
<gene>
    <name evidence="10 13" type="primary">rsgA</name>
    <name evidence="13" type="ORF">WMO24_06000</name>
</gene>
<comment type="caution">
    <text evidence="13">The sequence shown here is derived from an EMBL/GenBank/DDBJ whole genome shotgun (WGS) entry which is preliminary data.</text>
</comment>
<evidence type="ECO:0000256" key="1">
    <source>
        <dbReference type="ARBA" id="ARBA00022490"/>
    </source>
</evidence>
<dbReference type="EC" id="3.6.1.-" evidence="10"/>
<dbReference type="InterPro" id="IPR004881">
    <property type="entry name" value="Ribosome_biogen_GTPase_RsgA"/>
</dbReference>
<evidence type="ECO:0000313" key="13">
    <source>
        <dbReference type="EMBL" id="MEQ2519978.1"/>
    </source>
</evidence>
<evidence type="ECO:0000256" key="10">
    <source>
        <dbReference type="HAMAP-Rule" id="MF_01820"/>
    </source>
</evidence>
<dbReference type="EMBL" id="JBBMFA010000078">
    <property type="protein sequence ID" value="MEQ2519978.1"/>
    <property type="molecule type" value="Genomic_DNA"/>
</dbReference>
<reference evidence="13 14" key="1">
    <citation type="submission" date="2024-03" db="EMBL/GenBank/DDBJ databases">
        <title>Human intestinal bacterial collection.</title>
        <authorList>
            <person name="Pauvert C."/>
            <person name="Hitch T.C.A."/>
            <person name="Clavel T."/>
        </authorList>
    </citation>
    <scope>NUCLEOTIDE SEQUENCE [LARGE SCALE GENOMIC DNA]</scope>
    <source>
        <strain evidence="13 14">CLA-JM-H11</strain>
    </source>
</reference>
<dbReference type="NCBIfam" id="TIGR00157">
    <property type="entry name" value="ribosome small subunit-dependent GTPase A"/>
    <property type="match status" value="1"/>
</dbReference>
<evidence type="ECO:0000256" key="7">
    <source>
        <dbReference type="ARBA" id="ARBA00022833"/>
    </source>
</evidence>
<dbReference type="Gene3D" id="3.40.50.300">
    <property type="entry name" value="P-loop containing nucleotide triphosphate hydrolases"/>
    <property type="match status" value="1"/>
</dbReference>
<keyword evidence="3 10" id="KW-0479">Metal-binding</keyword>
<comment type="cofactor">
    <cofactor evidence="10">
        <name>Zn(2+)</name>
        <dbReference type="ChEBI" id="CHEBI:29105"/>
    </cofactor>
    <text evidence="10">Binds 1 zinc ion per subunit.</text>
</comment>
<evidence type="ECO:0000259" key="11">
    <source>
        <dbReference type="PROSITE" id="PS50936"/>
    </source>
</evidence>
<accession>A0ABV1GDT0</accession>
<dbReference type="SUPFAM" id="SSF50249">
    <property type="entry name" value="Nucleic acid-binding proteins"/>
    <property type="match status" value="1"/>
</dbReference>
<name>A0ABV1GDT0_9FIRM</name>
<feature type="domain" description="CP-type G" evidence="12">
    <location>
        <begin position="63"/>
        <end position="217"/>
    </location>
</feature>
<evidence type="ECO:0000256" key="9">
    <source>
        <dbReference type="ARBA" id="ARBA00023134"/>
    </source>
</evidence>
<dbReference type="Gene3D" id="1.10.40.50">
    <property type="entry name" value="Probable gtpase engc, domain 3"/>
    <property type="match status" value="1"/>
</dbReference>
<dbReference type="InterPro" id="IPR027417">
    <property type="entry name" value="P-loop_NTPase"/>
</dbReference>
<feature type="domain" description="EngC GTPase" evidence="11">
    <location>
        <begin position="72"/>
        <end position="215"/>
    </location>
</feature>
<keyword evidence="4 10" id="KW-0699">rRNA-binding</keyword>
<dbReference type="InterPro" id="IPR012340">
    <property type="entry name" value="NA-bd_OB-fold"/>
</dbReference>
<dbReference type="SUPFAM" id="SSF52540">
    <property type="entry name" value="P-loop containing nucleoside triphosphate hydrolases"/>
    <property type="match status" value="1"/>
</dbReference>
<dbReference type="Pfam" id="PF03193">
    <property type="entry name" value="RsgA_GTPase"/>
    <property type="match status" value="1"/>
</dbReference>
<dbReference type="Gene3D" id="2.40.50.140">
    <property type="entry name" value="Nucleic acid-binding proteins"/>
    <property type="match status" value="1"/>
</dbReference>
<dbReference type="Proteomes" id="UP001477672">
    <property type="component" value="Unassembled WGS sequence"/>
</dbReference>
<keyword evidence="1 10" id="KW-0963">Cytoplasm</keyword>
<evidence type="ECO:0000256" key="3">
    <source>
        <dbReference type="ARBA" id="ARBA00022723"/>
    </source>
</evidence>
<keyword evidence="2 10" id="KW-0690">Ribosome biogenesis</keyword>
<comment type="subcellular location">
    <subcellularLocation>
        <location evidence="10">Cytoplasm</location>
    </subcellularLocation>
</comment>
<dbReference type="PANTHER" id="PTHR32120">
    <property type="entry name" value="SMALL RIBOSOMAL SUBUNIT BIOGENESIS GTPASE RSGA"/>
    <property type="match status" value="1"/>
</dbReference>
<feature type="binding site" evidence="10">
    <location>
        <position position="251"/>
    </location>
    <ligand>
        <name>Zn(2+)</name>
        <dbReference type="ChEBI" id="CHEBI:29105"/>
    </ligand>
</feature>
<comment type="similarity">
    <text evidence="10">Belongs to the TRAFAC class YlqF/YawG GTPase family. RsgA subfamily.</text>
</comment>
<dbReference type="InterPro" id="IPR031944">
    <property type="entry name" value="RsgA_N"/>
</dbReference>
<feature type="binding site" evidence="10">
    <location>
        <position position="257"/>
    </location>
    <ligand>
        <name>Zn(2+)</name>
        <dbReference type="ChEBI" id="CHEBI:29105"/>
    </ligand>
</feature>
<protein>
    <recommendedName>
        <fullName evidence="10">Small ribosomal subunit biogenesis GTPase RsgA</fullName>
        <ecNumber evidence="10">3.6.1.-</ecNumber>
    </recommendedName>
</protein>
<dbReference type="PROSITE" id="PS50936">
    <property type="entry name" value="ENGC_GTPASE"/>
    <property type="match status" value="1"/>
</dbReference>
<comment type="subunit">
    <text evidence="10">Monomer. Associates with 30S ribosomal subunit, binds 16S rRNA.</text>
</comment>
<keyword evidence="9 10" id="KW-0342">GTP-binding</keyword>
<evidence type="ECO:0000256" key="4">
    <source>
        <dbReference type="ARBA" id="ARBA00022730"/>
    </source>
</evidence>